<gene>
    <name evidence="1" type="ORF">H9948_00225</name>
</gene>
<dbReference type="AlphaFoldDB" id="A0A9D2HY66"/>
<name>A0A9D2HY66_9LACT</name>
<evidence type="ECO:0008006" key="3">
    <source>
        <dbReference type="Google" id="ProtNLM"/>
    </source>
</evidence>
<evidence type="ECO:0000313" key="1">
    <source>
        <dbReference type="EMBL" id="HJA89201.1"/>
    </source>
</evidence>
<dbReference type="Proteomes" id="UP000886856">
    <property type="component" value="Unassembled WGS sequence"/>
</dbReference>
<proteinExistence type="predicted"/>
<reference evidence="1" key="1">
    <citation type="journal article" date="2021" name="PeerJ">
        <title>Extensive microbial diversity within the chicken gut microbiome revealed by metagenomics and culture.</title>
        <authorList>
            <person name="Gilroy R."/>
            <person name="Ravi A."/>
            <person name="Getino M."/>
            <person name="Pursley I."/>
            <person name="Horton D.L."/>
            <person name="Alikhan N.F."/>
            <person name="Baker D."/>
            <person name="Gharbi K."/>
            <person name="Hall N."/>
            <person name="Watson M."/>
            <person name="Adriaenssens E.M."/>
            <person name="Foster-Nyarko E."/>
            <person name="Jarju S."/>
            <person name="Secka A."/>
            <person name="Antonio M."/>
            <person name="Oren A."/>
            <person name="Chaudhuri R.R."/>
            <person name="La Ragione R."/>
            <person name="Hildebrand F."/>
            <person name="Pallen M.J."/>
        </authorList>
    </citation>
    <scope>NUCLEOTIDE SEQUENCE</scope>
    <source>
        <strain evidence="1">CHK171-505</strain>
    </source>
</reference>
<dbReference type="EMBL" id="DWYW01000004">
    <property type="protein sequence ID" value="HJA89201.1"/>
    <property type="molecule type" value="Genomic_DNA"/>
</dbReference>
<protein>
    <recommendedName>
        <fullName evidence="3">HNH endonuclease</fullName>
    </recommendedName>
</protein>
<reference evidence="1" key="2">
    <citation type="submission" date="2021-04" db="EMBL/GenBank/DDBJ databases">
        <authorList>
            <person name="Gilroy R."/>
        </authorList>
    </citation>
    <scope>NUCLEOTIDE SEQUENCE</scope>
    <source>
        <strain evidence="1">CHK171-505</strain>
    </source>
</reference>
<accession>A0A9D2HY66</accession>
<comment type="caution">
    <text evidence="1">The sequence shown here is derived from an EMBL/GenBank/DDBJ whole genome shotgun (WGS) entry which is preliminary data.</text>
</comment>
<evidence type="ECO:0000313" key="2">
    <source>
        <dbReference type="Proteomes" id="UP000886856"/>
    </source>
</evidence>
<sequence>MAKFLDMTGEKYGRLTVLGVSKKVQSGKRKRYYWDCICDCGNSIEVRTDGLTQGMTKSCGCLKIEQDKSNLIANHSHKLSHTKLWDTYYGMIGRCYNLNDDRYADWGGRGIGVCDEWKNDFSAFVTWSYDNGYSEEKTIDRIDNNHNYEPDNCRWTDFKTQSRNRRSNVLLEHNGKFITIMELSEILNIPYKTAYSRYRKLGVKRSDFNK</sequence>
<organism evidence="1 2">
    <name type="scientific">Candidatus Jeotgalibaca merdavium</name>
    <dbReference type="NCBI Taxonomy" id="2838627"/>
    <lineage>
        <taxon>Bacteria</taxon>
        <taxon>Bacillati</taxon>
        <taxon>Bacillota</taxon>
        <taxon>Bacilli</taxon>
        <taxon>Lactobacillales</taxon>
        <taxon>Carnobacteriaceae</taxon>
        <taxon>Jeotgalibaca</taxon>
    </lineage>
</organism>